<gene>
    <name evidence="1" type="primary">jg21276</name>
    <name evidence="1" type="ORF">PAEG_LOCUS24625</name>
</gene>
<accession>A0A8S4SF79</accession>
<evidence type="ECO:0000313" key="2">
    <source>
        <dbReference type="Proteomes" id="UP000838756"/>
    </source>
</evidence>
<name>A0A8S4SF79_9NEOP</name>
<dbReference type="Proteomes" id="UP000838756">
    <property type="component" value="Unassembled WGS sequence"/>
</dbReference>
<proteinExistence type="predicted"/>
<protein>
    <submittedName>
        <fullName evidence="1">Jg21276 protein</fullName>
    </submittedName>
</protein>
<organism evidence="1 2">
    <name type="scientific">Pararge aegeria aegeria</name>
    <dbReference type="NCBI Taxonomy" id="348720"/>
    <lineage>
        <taxon>Eukaryota</taxon>
        <taxon>Metazoa</taxon>
        <taxon>Ecdysozoa</taxon>
        <taxon>Arthropoda</taxon>
        <taxon>Hexapoda</taxon>
        <taxon>Insecta</taxon>
        <taxon>Pterygota</taxon>
        <taxon>Neoptera</taxon>
        <taxon>Endopterygota</taxon>
        <taxon>Lepidoptera</taxon>
        <taxon>Glossata</taxon>
        <taxon>Ditrysia</taxon>
        <taxon>Papilionoidea</taxon>
        <taxon>Nymphalidae</taxon>
        <taxon>Satyrinae</taxon>
        <taxon>Satyrini</taxon>
        <taxon>Parargina</taxon>
        <taxon>Pararge</taxon>
    </lineage>
</organism>
<comment type="caution">
    <text evidence="1">The sequence shown here is derived from an EMBL/GenBank/DDBJ whole genome shotgun (WGS) entry which is preliminary data.</text>
</comment>
<dbReference type="EMBL" id="CAKXAJ010026257">
    <property type="protein sequence ID" value="CAH2264532.1"/>
    <property type="molecule type" value="Genomic_DNA"/>
</dbReference>
<dbReference type="AlphaFoldDB" id="A0A8S4SF79"/>
<evidence type="ECO:0000313" key="1">
    <source>
        <dbReference type="EMBL" id="CAH2264532.1"/>
    </source>
</evidence>
<sequence>MMMTLNLGSSASQPEALGDLGGLLKRGAVPAVLRTTDGSGQLSTERIPGGIRRRRRRFLKNNQAGGHCEKLTVIPSLSFLLHIQRANEHTGRL</sequence>
<keyword evidence="2" id="KW-1185">Reference proteome</keyword>
<reference evidence="1" key="1">
    <citation type="submission" date="2022-03" db="EMBL/GenBank/DDBJ databases">
        <authorList>
            <person name="Lindestad O."/>
        </authorList>
    </citation>
    <scope>NUCLEOTIDE SEQUENCE</scope>
</reference>